<feature type="region of interest" description="Disordered" evidence="1">
    <location>
        <begin position="208"/>
        <end position="253"/>
    </location>
</feature>
<keyword evidence="3" id="KW-1185">Reference proteome</keyword>
<feature type="compositionally biased region" description="Low complexity" evidence="1">
    <location>
        <begin position="65"/>
        <end position="80"/>
    </location>
</feature>
<feature type="compositionally biased region" description="Acidic residues" evidence="1">
    <location>
        <begin position="219"/>
        <end position="232"/>
    </location>
</feature>
<feature type="compositionally biased region" description="Basic and acidic residues" evidence="1">
    <location>
        <begin position="132"/>
        <end position="156"/>
    </location>
</feature>
<evidence type="ECO:0000313" key="2">
    <source>
        <dbReference type="EMBL" id="KIL56966.1"/>
    </source>
</evidence>
<dbReference type="Proteomes" id="UP000054549">
    <property type="component" value="Unassembled WGS sequence"/>
</dbReference>
<gene>
    <name evidence="2" type="ORF">M378DRAFT_423469</name>
</gene>
<feature type="region of interest" description="Disordered" evidence="1">
    <location>
        <begin position="114"/>
        <end position="162"/>
    </location>
</feature>
<feature type="compositionally biased region" description="Low complexity" evidence="1">
    <location>
        <begin position="26"/>
        <end position="45"/>
    </location>
</feature>
<dbReference type="EMBL" id="KN818389">
    <property type="protein sequence ID" value="KIL56966.1"/>
    <property type="molecule type" value="Genomic_DNA"/>
</dbReference>
<evidence type="ECO:0000313" key="3">
    <source>
        <dbReference type="Proteomes" id="UP000054549"/>
    </source>
</evidence>
<evidence type="ECO:0000256" key="1">
    <source>
        <dbReference type="SAM" id="MobiDB-lite"/>
    </source>
</evidence>
<proteinExistence type="predicted"/>
<protein>
    <submittedName>
        <fullName evidence="2">Uncharacterized protein</fullName>
    </submittedName>
</protein>
<organism evidence="2 3">
    <name type="scientific">Amanita muscaria (strain Koide BX008)</name>
    <dbReference type="NCBI Taxonomy" id="946122"/>
    <lineage>
        <taxon>Eukaryota</taxon>
        <taxon>Fungi</taxon>
        <taxon>Dikarya</taxon>
        <taxon>Basidiomycota</taxon>
        <taxon>Agaricomycotina</taxon>
        <taxon>Agaricomycetes</taxon>
        <taxon>Agaricomycetidae</taxon>
        <taxon>Agaricales</taxon>
        <taxon>Pluteineae</taxon>
        <taxon>Amanitaceae</taxon>
        <taxon>Amanita</taxon>
    </lineage>
</organism>
<dbReference type="InParanoid" id="A0A0C2WJW5"/>
<dbReference type="STRING" id="946122.A0A0C2WJW5"/>
<dbReference type="HOGENOM" id="CLU_782963_0_0_1"/>
<dbReference type="OrthoDB" id="294251at2759"/>
<reference evidence="2 3" key="1">
    <citation type="submission" date="2014-04" db="EMBL/GenBank/DDBJ databases">
        <title>Evolutionary Origins and Diversification of the Mycorrhizal Mutualists.</title>
        <authorList>
            <consortium name="DOE Joint Genome Institute"/>
            <consortium name="Mycorrhizal Genomics Consortium"/>
            <person name="Kohler A."/>
            <person name="Kuo A."/>
            <person name="Nagy L.G."/>
            <person name="Floudas D."/>
            <person name="Copeland A."/>
            <person name="Barry K.W."/>
            <person name="Cichocki N."/>
            <person name="Veneault-Fourrey C."/>
            <person name="LaButti K."/>
            <person name="Lindquist E.A."/>
            <person name="Lipzen A."/>
            <person name="Lundell T."/>
            <person name="Morin E."/>
            <person name="Murat C."/>
            <person name="Riley R."/>
            <person name="Ohm R."/>
            <person name="Sun H."/>
            <person name="Tunlid A."/>
            <person name="Henrissat B."/>
            <person name="Grigoriev I.V."/>
            <person name="Hibbett D.S."/>
            <person name="Martin F."/>
        </authorList>
    </citation>
    <scope>NUCLEOTIDE SEQUENCE [LARGE SCALE GENOMIC DNA]</scope>
    <source>
        <strain evidence="2 3">Koide BX008</strain>
    </source>
</reference>
<sequence>MQETSLLLAVVQIQGSDSPQGPCTIPGSGAATATSATTANAPTPTKRSSIIPVSDKPPTQCLSKSAISNSSTPNPNSSATKPAVSGWSAARPYTHTSLASKDFDFRFHHHPSSASRFSISRGRRRRSYGKSRSGERSESAERDEWGEKEGHMGGESEDHDNDGALLTDRFRFVYDVSQYNVLLLLRARDCKSTAPACLTGVKIADRQEDNNWPDASDDRLEENDEQGDEEESFTGGGGTHVRSNPGGQPASISSRTTAAVMGRWLILSLDLSNMQKASDLRHRGRANGRAPLLVVLATATVTVRLSLADRLGRHCQQHCRFPRRRFLRLLLCCRSLPTRHDTRVGIQCGSYLTN</sequence>
<feature type="compositionally biased region" description="Polar residues" evidence="1">
    <location>
        <begin position="241"/>
        <end position="253"/>
    </location>
</feature>
<dbReference type="AlphaFoldDB" id="A0A0C2WJW5"/>
<feature type="region of interest" description="Disordered" evidence="1">
    <location>
        <begin position="16"/>
        <end position="85"/>
    </location>
</feature>
<name>A0A0C2WJW5_AMAMK</name>
<accession>A0A0C2WJW5</accession>